<protein>
    <recommendedName>
        <fullName evidence="4">Alginate lyase domain-containing protein</fullName>
    </recommendedName>
</protein>
<sequence>MITLRILFLVTSLNLLTAGNGADIQLVRTPAELTATLGSLEAGDILQLDSGVWDSLELTLDVSGTPDAPIVLKGAEDGSTIITGRSSIEIGGSHITVSDLRFEGVEPPEGAEAIVSFRDSEKSMAYGSRLSNCIFDSCNPDDPERRYAWVRLYGQENRVDHNLFSNQKHSGVTVQVRMKLADARHRIDHNHFLDREQGDGNGFECIQIGQSQDSEKAGNCLVDSNLFERCDGETEIISSKTDSNTFRSNVFLESSGSLTLRHGDKCLVEENIFIGKGKHRTGGVRVIGSGHTVRNNYFEGLSGLTGGVIVLYSGIPGSPLNGYFAADRATIKNNLIVDCGGIGLYLNGGYGERGRSILPSGVTITGNLIDLGKNGSAQIVGSLPDVEFSDNVLSSGNEAGRSDFQGLEKMRLTIPRDTHGLLQPNNEAGKPVFAWNGDNPRLLKRSEVGPSWHVALPVLGALNADQVGRLIRGDFNEGDGLVEAVINKASLILKEQRSYTVTSNERIPPSGDIRSYYSTGPYWWRNPDTADGLPYVRRDGEFNPERDIVSDRPALHAMVDDVWNLVIAYLATGEEPYALYAQKLLRIWFLDTKTGMLPDLNHAQAIPGVTDGRGTGIIDTLVFVELVDAIKLLELSCTGTLSGQTQIREWFGTFLEWLSYHPNGIAERNAKNNHGTAYDLQQLAIAHFLGKSNLSANILKRVKEKRIPNQITMEGLQPLELQRSRSWSYCTENLEHFARIAAIGRNYGENLFAYKSAEGASLLTAFDFLASHACDPAVSWPHEQVTEWQTEYLYATTSILSGFFQDSRYDRILECIPAPHDALLSKLMK</sequence>
<dbReference type="Gene3D" id="1.50.10.100">
    <property type="entry name" value="Chondroitin AC/alginate lyase"/>
    <property type="match status" value="1"/>
</dbReference>
<organism evidence="5 6">
    <name type="scientific">Oceanipulchritudo coccoides</name>
    <dbReference type="NCBI Taxonomy" id="2706888"/>
    <lineage>
        <taxon>Bacteria</taxon>
        <taxon>Pseudomonadati</taxon>
        <taxon>Verrucomicrobiota</taxon>
        <taxon>Opitutia</taxon>
        <taxon>Puniceicoccales</taxon>
        <taxon>Oceanipulchritudinaceae</taxon>
        <taxon>Oceanipulchritudo</taxon>
    </lineage>
</organism>
<accession>A0A6B2LXN2</accession>
<feature type="domain" description="Alginate lyase" evidence="4">
    <location>
        <begin position="501"/>
        <end position="776"/>
    </location>
</feature>
<dbReference type="GO" id="GO:0016829">
    <property type="term" value="F:lyase activity"/>
    <property type="evidence" value="ECO:0007669"/>
    <property type="project" value="UniProtKB-KW"/>
</dbReference>
<dbReference type="InterPro" id="IPR008929">
    <property type="entry name" value="Chondroitin_lyas"/>
</dbReference>
<evidence type="ECO:0000259" key="4">
    <source>
        <dbReference type="Pfam" id="PF05426"/>
    </source>
</evidence>
<dbReference type="AlphaFoldDB" id="A0A6B2LXN2"/>
<dbReference type="SUPFAM" id="SSF51126">
    <property type="entry name" value="Pectin lyase-like"/>
    <property type="match status" value="1"/>
</dbReference>
<evidence type="ECO:0000256" key="1">
    <source>
        <dbReference type="ARBA" id="ARBA00022729"/>
    </source>
</evidence>
<dbReference type="SMART" id="SM00710">
    <property type="entry name" value="PbH1"/>
    <property type="match status" value="4"/>
</dbReference>
<feature type="signal peptide" evidence="3">
    <location>
        <begin position="1"/>
        <end position="17"/>
    </location>
</feature>
<keyword evidence="1 3" id="KW-0732">Signal</keyword>
<dbReference type="CDD" id="cd14251">
    <property type="entry name" value="PL-6"/>
    <property type="match status" value="1"/>
</dbReference>
<evidence type="ECO:0000256" key="2">
    <source>
        <dbReference type="ARBA" id="ARBA00023239"/>
    </source>
</evidence>
<dbReference type="InterPro" id="IPR008397">
    <property type="entry name" value="Alginate_lyase_dom"/>
</dbReference>
<evidence type="ECO:0000313" key="5">
    <source>
        <dbReference type="EMBL" id="NDV61358.1"/>
    </source>
</evidence>
<evidence type="ECO:0000313" key="6">
    <source>
        <dbReference type="Proteomes" id="UP000478417"/>
    </source>
</evidence>
<feature type="chain" id="PRO_5025643545" description="Alginate lyase domain-containing protein" evidence="3">
    <location>
        <begin position="18"/>
        <end position="829"/>
    </location>
</feature>
<name>A0A6B2LXN2_9BACT</name>
<keyword evidence="6" id="KW-1185">Reference proteome</keyword>
<dbReference type="SUPFAM" id="SSF48230">
    <property type="entry name" value="Chondroitin AC/alginate lyase"/>
    <property type="match status" value="1"/>
</dbReference>
<dbReference type="InterPro" id="IPR039513">
    <property type="entry name" value="PL-6"/>
</dbReference>
<reference evidence="5 6" key="1">
    <citation type="submission" date="2020-02" db="EMBL/GenBank/DDBJ databases">
        <title>Albibacoteraceae fam. nov., the first described family within the subdivision 4 Verrucomicrobia.</title>
        <authorList>
            <person name="Xi F."/>
        </authorList>
    </citation>
    <scope>NUCLEOTIDE SEQUENCE [LARGE SCALE GENOMIC DNA]</scope>
    <source>
        <strain evidence="5 6">CK1056</strain>
    </source>
</reference>
<dbReference type="GO" id="GO:0042597">
    <property type="term" value="C:periplasmic space"/>
    <property type="evidence" value="ECO:0007669"/>
    <property type="project" value="InterPro"/>
</dbReference>
<dbReference type="InterPro" id="IPR006626">
    <property type="entry name" value="PbH1"/>
</dbReference>
<dbReference type="InterPro" id="IPR012334">
    <property type="entry name" value="Pectin_lyas_fold"/>
</dbReference>
<dbReference type="RefSeq" id="WP_163962219.1">
    <property type="nucleotide sequence ID" value="NZ_JAAGNX010000001.1"/>
</dbReference>
<keyword evidence="2" id="KW-0456">Lyase</keyword>
<dbReference type="Pfam" id="PF05426">
    <property type="entry name" value="Alginate_lyase"/>
    <property type="match status" value="1"/>
</dbReference>
<comment type="caution">
    <text evidence="5">The sequence shown here is derived from an EMBL/GenBank/DDBJ whole genome shotgun (WGS) entry which is preliminary data.</text>
</comment>
<dbReference type="Proteomes" id="UP000478417">
    <property type="component" value="Unassembled WGS sequence"/>
</dbReference>
<dbReference type="InterPro" id="IPR011050">
    <property type="entry name" value="Pectin_lyase_fold/virulence"/>
</dbReference>
<proteinExistence type="predicted"/>
<gene>
    <name evidence="5" type="ORF">G0Q06_02710</name>
</gene>
<dbReference type="Pfam" id="PF14592">
    <property type="entry name" value="Chondroitinas_B"/>
    <property type="match status" value="1"/>
</dbReference>
<dbReference type="EMBL" id="JAAGNX010000001">
    <property type="protein sequence ID" value="NDV61358.1"/>
    <property type="molecule type" value="Genomic_DNA"/>
</dbReference>
<evidence type="ECO:0000256" key="3">
    <source>
        <dbReference type="SAM" id="SignalP"/>
    </source>
</evidence>
<dbReference type="Gene3D" id="2.160.20.10">
    <property type="entry name" value="Single-stranded right-handed beta-helix, Pectin lyase-like"/>
    <property type="match status" value="1"/>
</dbReference>